<name>A4U0A9_9PROT</name>
<comment type="catalytic activity">
    <reaction evidence="1 5">
        <text>uridine(55) in tRNA = pseudouridine(55) in tRNA</text>
        <dbReference type="Rhea" id="RHEA:42532"/>
        <dbReference type="Rhea" id="RHEA-COMP:10101"/>
        <dbReference type="Rhea" id="RHEA-COMP:10102"/>
        <dbReference type="ChEBI" id="CHEBI:65314"/>
        <dbReference type="ChEBI" id="CHEBI:65315"/>
        <dbReference type="EC" id="5.4.99.25"/>
    </reaction>
</comment>
<evidence type="ECO:0000259" key="6">
    <source>
        <dbReference type="Pfam" id="PF01509"/>
    </source>
</evidence>
<keyword evidence="4 5" id="KW-0413">Isomerase</keyword>
<feature type="active site" description="Nucleophile" evidence="5">
    <location>
        <position position="47"/>
    </location>
</feature>
<dbReference type="InterPro" id="IPR014780">
    <property type="entry name" value="tRNA_psdUridine_synth_TruB"/>
</dbReference>
<protein>
    <recommendedName>
        <fullName evidence="5">tRNA pseudouridine synthase B</fullName>
        <ecNumber evidence="5">5.4.99.25</ecNumber>
    </recommendedName>
    <alternativeName>
        <fullName evidence="5">tRNA pseudouridine(55) synthase</fullName>
        <shortName evidence="5">Psi55 synthase</shortName>
    </alternativeName>
    <alternativeName>
        <fullName evidence="5">tRNA pseudouridylate synthase</fullName>
    </alternativeName>
    <alternativeName>
        <fullName evidence="5">tRNA-uridine isomerase</fullName>
    </alternativeName>
</protein>
<dbReference type="Pfam" id="PF01509">
    <property type="entry name" value="TruB_N"/>
    <property type="match status" value="1"/>
</dbReference>
<dbReference type="NCBIfam" id="TIGR00431">
    <property type="entry name" value="TruB"/>
    <property type="match status" value="1"/>
</dbReference>
<feature type="domain" description="tRNA pseudouridylate synthase B C-terminal" evidence="7">
    <location>
        <begin position="181"/>
        <end position="239"/>
    </location>
</feature>
<comment type="function">
    <text evidence="5">Responsible for synthesis of pseudouridine from uracil-55 in the psi GC loop of transfer RNAs.</text>
</comment>
<dbReference type="GO" id="GO:0031119">
    <property type="term" value="P:tRNA pseudouridine synthesis"/>
    <property type="evidence" value="ECO:0007669"/>
    <property type="project" value="UniProtKB-UniRule"/>
</dbReference>
<sequence>MARKRKGIPIDGWLAIDKPVGIGSTQVVSIVRRTLNAAKVGHGGTLDPLADGILPIALGEATKTVQWVMDGAKTYRCTICFGQARSTDDLEGEVIATSDVRPSAQAINDILPRFTGDISQVPPIFSAIKVAGERAYDLARAGEQVDLKARVVTIHGLTVLGMPDADHVDLEVRCGKGTYIRSLARDLAVALGSVGHITRLRRRACGPFTEQNAISLDKFTTLGHLPALRAYLLPIETALDDIPALALTAAEARRLHSGQVLAIGQLADRDALPALPRNLTVRAMDGNRLVALACCDGTEVRSLRVINLQPSHAGEDDVDYA</sequence>
<comment type="similarity">
    <text evidence="2 5">Belongs to the pseudouridine synthase TruB family. Type 1 subfamily.</text>
</comment>
<dbReference type="SUPFAM" id="SSF55120">
    <property type="entry name" value="Pseudouridine synthase"/>
    <property type="match status" value="1"/>
</dbReference>
<dbReference type="Pfam" id="PF16198">
    <property type="entry name" value="TruB_C_2"/>
    <property type="match status" value="1"/>
</dbReference>
<evidence type="ECO:0000256" key="2">
    <source>
        <dbReference type="ARBA" id="ARBA00005642"/>
    </source>
</evidence>
<accession>A4U0A9</accession>
<dbReference type="RefSeq" id="WP_106002848.1">
    <property type="nucleotide sequence ID" value="NZ_CP027527.1"/>
</dbReference>
<dbReference type="HAMAP" id="MF_01080">
    <property type="entry name" value="TruB_bact"/>
    <property type="match status" value="1"/>
</dbReference>
<dbReference type="InterPro" id="IPR020103">
    <property type="entry name" value="PsdUridine_synth_cat_dom_sf"/>
</dbReference>
<dbReference type="Gene3D" id="3.30.2350.10">
    <property type="entry name" value="Pseudouridine synthase"/>
    <property type="match status" value="1"/>
</dbReference>
<dbReference type="InterPro" id="IPR002501">
    <property type="entry name" value="PsdUridine_synth_N"/>
</dbReference>
<evidence type="ECO:0000313" key="8">
    <source>
        <dbReference type="EMBL" id="CAM76316.1"/>
    </source>
</evidence>
<dbReference type="GO" id="GO:0003723">
    <property type="term" value="F:RNA binding"/>
    <property type="evidence" value="ECO:0007669"/>
    <property type="project" value="InterPro"/>
</dbReference>
<dbReference type="PANTHER" id="PTHR13767:SF2">
    <property type="entry name" value="PSEUDOURIDYLATE SYNTHASE TRUB1"/>
    <property type="match status" value="1"/>
</dbReference>
<evidence type="ECO:0000256" key="5">
    <source>
        <dbReference type="HAMAP-Rule" id="MF_01080"/>
    </source>
</evidence>
<gene>
    <name evidence="5" type="primary">truB</name>
    <name evidence="8" type="ORF">MGR_1404</name>
</gene>
<evidence type="ECO:0000256" key="1">
    <source>
        <dbReference type="ARBA" id="ARBA00000385"/>
    </source>
</evidence>
<dbReference type="InterPro" id="IPR032819">
    <property type="entry name" value="TruB_C"/>
</dbReference>
<evidence type="ECO:0000256" key="3">
    <source>
        <dbReference type="ARBA" id="ARBA00022694"/>
    </source>
</evidence>
<proteinExistence type="inferred from homology"/>
<feature type="domain" description="Pseudouridine synthase II N-terminal" evidence="6">
    <location>
        <begin position="32"/>
        <end position="180"/>
    </location>
</feature>
<dbReference type="AlphaFoldDB" id="A4U0A9"/>
<dbReference type="EC" id="5.4.99.25" evidence="5"/>
<reference evidence="8" key="1">
    <citation type="journal article" date="2007" name="J. Bacteriol.">
        <title>Comparative genome analysis of four magnetotactic bacteria reveals a complex set of group-specific genes implicated in magnetosome biomineralization and function.</title>
        <authorList>
            <person name="Richter M."/>
            <person name="Kube M."/>
            <person name="Bazylinski D.A."/>
            <person name="Lombardot T."/>
            <person name="Gloeckner F.O."/>
            <person name="Reinhardt R."/>
            <person name="Schueler D."/>
        </authorList>
    </citation>
    <scope>NUCLEOTIDE SEQUENCE</scope>
    <source>
        <strain evidence="8">MSR-1</strain>
    </source>
</reference>
<evidence type="ECO:0000259" key="7">
    <source>
        <dbReference type="Pfam" id="PF16198"/>
    </source>
</evidence>
<evidence type="ECO:0000256" key="4">
    <source>
        <dbReference type="ARBA" id="ARBA00023235"/>
    </source>
</evidence>
<dbReference type="CDD" id="cd02573">
    <property type="entry name" value="PseudoU_synth_EcTruB"/>
    <property type="match status" value="1"/>
</dbReference>
<dbReference type="EMBL" id="CU459003">
    <property type="protein sequence ID" value="CAM76316.1"/>
    <property type="molecule type" value="Genomic_DNA"/>
</dbReference>
<dbReference type="PANTHER" id="PTHR13767">
    <property type="entry name" value="TRNA-PSEUDOURIDINE SYNTHASE"/>
    <property type="match status" value="1"/>
</dbReference>
<dbReference type="GO" id="GO:0160148">
    <property type="term" value="F:tRNA pseudouridine(55) synthase activity"/>
    <property type="evidence" value="ECO:0007669"/>
    <property type="project" value="UniProtKB-EC"/>
</dbReference>
<organism evidence="8">
    <name type="scientific">Magnetospirillum gryphiswaldense</name>
    <dbReference type="NCBI Taxonomy" id="55518"/>
    <lineage>
        <taxon>Bacteria</taxon>
        <taxon>Pseudomonadati</taxon>
        <taxon>Pseudomonadota</taxon>
        <taxon>Alphaproteobacteria</taxon>
        <taxon>Rhodospirillales</taxon>
        <taxon>Rhodospirillaceae</taxon>
        <taxon>Magnetospirillum</taxon>
    </lineage>
</organism>
<keyword evidence="3 5" id="KW-0819">tRNA processing</keyword>
<dbReference type="GO" id="GO:1990481">
    <property type="term" value="P:mRNA pseudouridine synthesis"/>
    <property type="evidence" value="ECO:0007669"/>
    <property type="project" value="TreeGrafter"/>
</dbReference>